<evidence type="ECO:0000256" key="1">
    <source>
        <dbReference type="ARBA" id="ARBA00009697"/>
    </source>
</evidence>
<name>A0AAW2YQZ9_9EUKA</name>
<evidence type="ECO:0000256" key="2">
    <source>
        <dbReference type="ARBA" id="ARBA00022448"/>
    </source>
</evidence>
<dbReference type="GO" id="GO:0043130">
    <property type="term" value="F:ubiquitin binding"/>
    <property type="evidence" value="ECO:0007669"/>
    <property type="project" value="UniProtKB-UniRule"/>
</dbReference>
<comment type="subunit">
    <text evidence="6">Component of the endosomal sorting complex required for transport II (ESCRT-II).</text>
</comment>
<evidence type="ECO:0000313" key="8">
    <source>
        <dbReference type="EMBL" id="KAL0479524.1"/>
    </source>
</evidence>
<keyword evidence="2 6" id="KW-0813">Transport</keyword>
<dbReference type="GO" id="GO:0032266">
    <property type="term" value="F:phosphatidylinositol-3-phosphate binding"/>
    <property type="evidence" value="ECO:0007669"/>
    <property type="project" value="UniProtKB-UniRule"/>
</dbReference>
<dbReference type="Gene3D" id="2.30.29.30">
    <property type="entry name" value="Pleckstrin-homology domain (PH domain)/Phosphotyrosine-binding domain (PTB)"/>
    <property type="match status" value="1"/>
</dbReference>
<dbReference type="Pfam" id="PF04157">
    <property type="entry name" value="EAP30"/>
    <property type="match status" value="1"/>
</dbReference>
<dbReference type="PROSITE" id="PS51495">
    <property type="entry name" value="GLUE"/>
    <property type="match status" value="1"/>
</dbReference>
<keyword evidence="5" id="KW-0175">Coiled coil</keyword>
<dbReference type="InterPro" id="IPR011993">
    <property type="entry name" value="PH-like_dom_sf"/>
</dbReference>
<accession>A0AAW2YQZ9</accession>
<dbReference type="PANTHER" id="PTHR13128:SF12">
    <property type="entry name" value="VACUOLAR PROTEIN-SORTING-ASSOCIATED PROTEIN 36"/>
    <property type="match status" value="1"/>
</dbReference>
<dbReference type="Gene3D" id="1.10.10.10">
    <property type="entry name" value="Winged helix-like DNA-binding domain superfamily/Winged helix DNA-binding domain"/>
    <property type="match status" value="2"/>
</dbReference>
<dbReference type="InterPro" id="IPR036388">
    <property type="entry name" value="WH-like_DNA-bd_sf"/>
</dbReference>
<dbReference type="GO" id="GO:0000814">
    <property type="term" value="C:ESCRT II complex"/>
    <property type="evidence" value="ECO:0007669"/>
    <property type="project" value="UniProtKB-UniRule"/>
</dbReference>
<dbReference type="InterPro" id="IPR040608">
    <property type="entry name" value="Snf8/Vps36"/>
</dbReference>
<evidence type="ECO:0000259" key="7">
    <source>
        <dbReference type="PROSITE" id="PS51495"/>
    </source>
</evidence>
<dbReference type="GO" id="GO:0031902">
    <property type="term" value="C:late endosome membrane"/>
    <property type="evidence" value="ECO:0007669"/>
    <property type="project" value="UniProtKB-UniRule"/>
</dbReference>
<dbReference type="EMBL" id="JAOPGA020000576">
    <property type="protein sequence ID" value="KAL0479524.1"/>
    <property type="molecule type" value="Genomic_DNA"/>
</dbReference>
<dbReference type="Proteomes" id="UP001431209">
    <property type="component" value="Unassembled WGS sequence"/>
</dbReference>
<proteinExistence type="inferred from homology"/>
<evidence type="ECO:0000256" key="5">
    <source>
        <dbReference type="ARBA" id="ARBA00023054"/>
    </source>
</evidence>
<dbReference type="InterPro" id="IPR036390">
    <property type="entry name" value="WH_DNA-bd_sf"/>
</dbReference>
<evidence type="ECO:0000256" key="6">
    <source>
        <dbReference type="RuleBase" id="RU367095"/>
    </source>
</evidence>
<feature type="non-terminal residue" evidence="8">
    <location>
        <position position="1"/>
    </location>
</feature>
<keyword evidence="6" id="KW-0963">Cytoplasm</keyword>
<dbReference type="FunFam" id="1.10.10.10:FF:000165">
    <property type="entry name" value="Vacuolar protein sorting protein (Vps36)"/>
    <property type="match status" value="1"/>
</dbReference>
<comment type="caution">
    <text evidence="8">The sequence shown here is derived from an EMBL/GenBank/DDBJ whole genome shotgun (WGS) entry which is preliminary data.</text>
</comment>
<keyword evidence="9" id="KW-1185">Reference proteome</keyword>
<dbReference type="SUPFAM" id="SSF46785">
    <property type="entry name" value="Winged helix' DNA-binding domain"/>
    <property type="match status" value="1"/>
</dbReference>
<gene>
    <name evidence="8" type="ORF">AKO1_007766</name>
</gene>
<dbReference type="Gene3D" id="6.10.140.260">
    <property type="match status" value="1"/>
</dbReference>
<feature type="domain" description="GLUE N-terminal" evidence="7">
    <location>
        <begin position="6"/>
        <end position="128"/>
    </location>
</feature>
<organism evidence="8 9">
    <name type="scientific">Acrasis kona</name>
    <dbReference type="NCBI Taxonomy" id="1008807"/>
    <lineage>
        <taxon>Eukaryota</taxon>
        <taxon>Discoba</taxon>
        <taxon>Heterolobosea</taxon>
        <taxon>Tetramitia</taxon>
        <taxon>Eutetramitia</taxon>
        <taxon>Acrasidae</taxon>
        <taxon>Acrasis</taxon>
    </lineage>
</organism>
<dbReference type="GO" id="GO:0043328">
    <property type="term" value="P:protein transport to vacuole involved in ubiquitin-dependent protein catabolic process via the multivesicular body sorting pathway"/>
    <property type="evidence" value="ECO:0007669"/>
    <property type="project" value="UniProtKB-UniRule"/>
</dbReference>
<dbReference type="InterPro" id="IPR021648">
    <property type="entry name" value="GLUE_dom"/>
</dbReference>
<evidence type="ECO:0000256" key="3">
    <source>
        <dbReference type="ARBA" id="ARBA00022753"/>
    </source>
</evidence>
<dbReference type="Pfam" id="PF11605">
    <property type="entry name" value="Vps36_ESCRT-II"/>
    <property type="match status" value="1"/>
</dbReference>
<comment type="subcellular location">
    <subcellularLocation>
        <location evidence="6">Cytoplasm</location>
    </subcellularLocation>
    <subcellularLocation>
        <location evidence="6">Endosome</location>
    </subcellularLocation>
</comment>
<sequence length="382" mass="42758">NVFETQPLSTGGLAVLDADEINITTVNNVKIYENSSDTEHNDGQLSLTTLRLFYINSSTRKAIFLHLSKISAIEKKNSLFSSPKLNVKVNGSQHLIVFSFHKSGRDPFHDALADQLRKKNWLHVKKDARVSIPSNIPDQNFTQRAGITGIMKRVESEDLETKKSLTTAFSDLNSLMDKAKEMVELAEKFGEKVKKLDANNADAEEDSQYQELLVNLGISTTNIVSKNTAGARFHEQLARQLADFLIKPLQQKQGIMTLTDAFCLYNRARGTDLISPEDMYSACSMLDRLDLPMQLKQFDSKVIVIQLKSITGDAEIVKRINDLLSLQRTIGVTAVDVANAFNVSVALAKDHLLLVESKEVICRDESVQGLRFYFTIDCFPIQ</sequence>
<comment type="similarity">
    <text evidence="1 6">Belongs to the VPS36 family.</text>
</comment>
<dbReference type="SUPFAM" id="SSF50729">
    <property type="entry name" value="PH domain-like"/>
    <property type="match status" value="1"/>
</dbReference>
<dbReference type="AlphaFoldDB" id="A0AAW2YQZ9"/>
<reference evidence="8 9" key="1">
    <citation type="submission" date="2024-03" db="EMBL/GenBank/DDBJ databases">
        <title>The Acrasis kona genome and developmental transcriptomes reveal deep origins of eukaryotic multicellular pathways.</title>
        <authorList>
            <person name="Sheikh S."/>
            <person name="Fu C.-J."/>
            <person name="Brown M.W."/>
            <person name="Baldauf S.L."/>
        </authorList>
    </citation>
    <scope>NUCLEOTIDE SEQUENCE [LARGE SCALE GENOMIC DNA]</scope>
    <source>
        <strain evidence="8 9">ATCC MYA-3509</strain>
    </source>
</reference>
<evidence type="ECO:0000313" key="9">
    <source>
        <dbReference type="Proteomes" id="UP001431209"/>
    </source>
</evidence>
<protein>
    <recommendedName>
        <fullName evidence="6">Vacuolar protein-sorting-associated protein 36</fullName>
    </recommendedName>
    <alternativeName>
        <fullName evidence="6">ESCRT-II complex subunit VPS36</fullName>
    </alternativeName>
</protein>
<comment type="function">
    <text evidence="6">Component of the ESCRT-II complex (endosomal sorting complex required for transport II), which is required for multivesicular body (MVB) formation and sorting of endosomal cargo proteins into MVBs.</text>
</comment>
<dbReference type="PANTHER" id="PTHR13128">
    <property type="entry name" value="VACUOLAR PROTEIN-SORTING-ASSOCIATED PROTEIN 36"/>
    <property type="match status" value="1"/>
</dbReference>
<evidence type="ECO:0000256" key="4">
    <source>
        <dbReference type="ARBA" id="ARBA00022927"/>
    </source>
</evidence>
<keyword evidence="4 6" id="KW-0653">Protein transport</keyword>
<dbReference type="InterPro" id="IPR037855">
    <property type="entry name" value="Vps36"/>
</dbReference>
<keyword evidence="3 6" id="KW-0967">Endosome</keyword>